<evidence type="ECO:0000256" key="4">
    <source>
        <dbReference type="ARBA" id="ARBA00022679"/>
    </source>
</evidence>
<keyword evidence="6 11" id="KW-0418">Kinase</keyword>
<dbReference type="Gene3D" id="3.30.565.10">
    <property type="entry name" value="Histidine kinase-like ATPase, C-terminal domain"/>
    <property type="match status" value="1"/>
</dbReference>
<keyword evidence="4" id="KW-0808">Transferase</keyword>
<evidence type="ECO:0000313" key="11">
    <source>
        <dbReference type="EMBL" id="MFI7585557.1"/>
    </source>
</evidence>
<evidence type="ECO:0000256" key="9">
    <source>
        <dbReference type="SAM" id="Phobius"/>
    </source>
</evidence>
<keyword evidence="5" id="KW-0547">Nucleotide-binding</keyword>
<evidence type="ECO:0000256" key="5">
    <source>
        <dbReference type="ARBA" id="ARBA00022741"/>
    </source>
</evidence>
<dbReference type="SUPFAM" id="SSF55874">
    <property type="entry name" value="ATPase domain of HSP90 chaperone/DNA topoisomerase II/histidine kinase"/>
    <property type="match status" value="1"/>
</dbReference>
<evidence type="ECO:0000259" key="10">
    <source>
        <dbReference type="Pfam" id="PF07730"/>
    </source>
</evidence>
<comment type="caution">
    <text evidence="11">The sequence shown here is derived from an EMBL/GenBank/DDBJ whole genome shotgun (WGS) entry which is preliminary data.</text>
</comment>
<keyword evidence="3" id="KW-0597">Phosphoprotein</keyword>
<proteinExistence type="predicted"/>
<dbReference type="PANTHER" id="PTHR24421:SF10">
    <property type="entry name" value="NITRATE_NITRITE SENSOR PROTEIN NARQ"/>
    <property type="match status" value="1"/>
</dbReference>
<accession>A0ABW8AIV4</accession>
<dbReference type="RefSeq" id="WP_398273637.1">
    <property type="nucleotide sequence ID" value="NZ_JBITLV010000001.1"/>
</dbReference>
<dbReference type="Proteomes" id="UP001612915">
    <property type="component" value="Unassembled WGS sequence"/>
</dbReference>
<evidence type="ECO:0000256" key="8">
    <source>
        <dbReference type="ARBA" id="ARBA00023012"/>
    </source>
</evidence>
<reference evidence="11 12" key="1">
    <citation type="submission" date="2024-10" db="EMBL/GenBank/DDBJ databases">
        <title>The Natural Products Discovery Center: Release of the First 8490 Sequenced Strains for Exploring Actinobacteria Biosynthetic Diversity.</title>
        <authorList>
            <person name="Kalkreuter E."/>
            <person name="Kautsar S.A."/>
            <person name="Yang D."/>
            <person name="Bader C.D."/>
            <person name="Teijaro C.N."/>
            <person name="Fluegel L."/>
            <person name="Davis C.M."/>
            <person name="Simpson J.R."/>
            <person name="Lauterbach L."/>
            <person name="Steele A.D."/>
            <person name="Gui C."/>
            <person name="Meng S."/>
            <person name="Li G."/>
            <person name="Viehrig K."/>
            <person name="Ye F."/>
            <person name="Su P."/>
            <person name="Kiefer A.F."/>
            <person name="Nichols A."/>
            <person name="Cepeda A.J."/>
            <person name="Yan W."/>
            <person name="Fan B."/>
            <person name="Jiang Y."/>
            <person name="Adhikari A."/>
            <person name="Zheng C.-J."/>
            <person name="Schuster L."/>
            <person name="Cowan T.M."/>
            <person name="Smanski M.J."/>
            <person name="Chevrette M.G."/>
            <person name="De Carvalho L.P.S."/>
            <person name="Shen B."/>
        </authorList>
    </citation>
    <scope>NUCLEOTIDE SEQUENCE [LARGE SCALE GENOMIC DNA]</scope>
    <source>
        <strain evidence="11 12">NPDC049639</strain>
    </source>
</reference>
<dbReference type="PANTHER" id="PTHR24421">
    <property type="entry name" value="NITRATE/NITRITE SENSOR PROTEIN NARX-RELATED"/>
    <property type="match status" value="1"/>
</dbReference>
<evidence type="ECO:0000256" key="1">
    <source>
        <dbReference type="ARBA" id="ARBA00000085"/>
    </source>
</evidence>
<keyword evidence="9" id="KW-0472">Membrane</keyword>
<sequence>MLAELTFVALAVVVLAAGAALTIGWTVLRRRYVDEIADRAASFERARLAEDLHDLIGHDLALIAVQAGALEVGGNGGAAQIRAAAHRATLSLREVTDVLGASDARLDVAGAGVQEVVAAARAAGMEVEARIADLTGATLPVQLTVAGLVREALTNAARHAPGAPVSVTVAADDRVRAELSNPAAAAPRRPGSGLASLRRRVELLGGSFEATQEAGVFTVRAELPTAPRVRATTEPRHPPSPTVQLARRAWPAATAATVVVLAFYTWATYGATLEPGPRRLLSVGQPEAQAGALLPRRQAPVRLYAAPAVPAAWSCRSYTEGNFPLGLATVRVCFDEGKVVAVQDLTVNAR</sequence>
<dbReference type="EC" id="2.7.13.3" evidence="2"/>
<feature type="transmembrane region" description="Helical" evidence="9">
    <location>
        <begin position="249"/>
        <end position="269"/>
    </location>
</feature>
<dbReference type="EMBL" id="JBITLV010000001">
    <property type="protein sequence ID" value="MFI7585557.1"/>
    <property type="molecule type" value="Genomic_DNA"/>
</dbReference>
<dbReference type="InterPro" id="IPR050482">
    <property type="entry name" value="Sensor_HK_TwoCompSys"/>
</dbReference>
<evidence type="ECO:0000256" key="7">
    <source>
        <dbReference type="ARBA" id="ARBA00022840"/>
    </source>
</evidence>
<dbReference type="Pfam" id="PF07730">
    <property type="entry name" value="HisKA_3"/>
    <property type="match status" value="1"/>
</dbReference>
<evidence type="ECO:0000256" key="6">
    <source>
        <dbReference type="ARBA" id="ARBA00022777"/>
    </source>
</evidence>
<dbReference type="GO" id="GO:0016301">
    <property type="term" value="F:kinase activity"/>
    <property type="evidence" value="ECO:0007669"/>
    <property type="project" value="UniProtKB-KW"/>
</dbReference>
<keyword evidence="8" id="KW-0902">Two-component regulatory system</keyword>
<evidence type="ECO:0000256" key="3">
    <source>
        <dbReference type="ARBA" id="ARBA00022553"/>
    </source>
</evidence>
<protein>
    <recommendedName>
        <fullName evidence="2">histidine kinase</fullName>
        <ecNumber evidence="2">2.7.13.3</ecNumber>
    </recommendedName>
</protein>
<keyword evidence="9" id="KW-1133">Transmembrane helix</keyword>
<dbReference type="InterPro" id="IPR036890">
    <property type="entry name" value="HATPase_C_sf"/>
</dbReference>
<keyword evidence="12" id="KW-1185">Reference proteome</keyword>
<keyword evidence="9" id="KW-0812">Transmembrane</keyword>
<comment type="catalytic activity">
    <reaction evidence="1">
        <text>ATP + protein L-histidine = ADP + protein N-phospho-L-histidine.</text>
        <dbReference type="EC" id="2.7.13.3"/>
    </reaction>
</comment>
<keyword evidence="7" id="KW-0067">ATP-binding</keyword>
<evidence type="ECO:0000256" key="2">
    <source>
        <dbReference type="ARBA" id="ARBA00012438"/>
    </source>
</evidence>
<feature type="domain" description="Signal transduction histidine kinase subgroup 3 dimerisation and phosphoacceptor" evidence="10">
    <location>
        <begin position="44"/>
        <end position="95"/>
    </location>
</feature>
<evidence type="ECO:0000313" key="12">
    <source>
        <dbReference type="Proteomes" id="UP001612915"/>
    </source>
</evidence>
<gene>
    <name evidence="11" type="ORF">ACIB24_00615</name>
</gene>
<dbReference type="InterPro" id="IPR011712">
    <property type="entry name" value="Sig_transdc_His_kin_sub3_dim/P"/>
</dbReference>
<dbReference type="CDD" id="cd16917">
    <property type="entry name" value="HATPase_UhpB-NarQ-NarX-like"/>
    <property type="match status" value="1"/>
</dbReference>
<organism evidence="11 12">
    <name type="scientific">Spongisporangium articulatum</name>
    <dbReference type="NCBI Taxonomy" id="3362603"/>
    <lineage>
        <taxon>Bacteria</taxon>
        <taxon>Bacillati</taxon>
        <taxon>Actinomycetota</taxon>
        <taxon>Actinomycetes</taxon>
        <taxon>Kineosporiales</taxon>
        <taxon>Kineosporiaceae</taxon>
        <taxon>Spongisporangium</taxon>
    </lineage>
</organism>
<name>A0ABW8AIV4_9ACTN</name>